<dbReference type="GO" id="GO:0090729">
    <property type="term" value="F:toxin activity"/>
    <property type="evidence" value="ECO:0007669"/>
    <property type="project" value="UniProtKB-KW"/>
</dbReference>
<evidence type="ECO:0000313" key="10">
    <source>
        <dbReference type="EMBL" id="CUS38404.1"/>
    </source>
</evidence>
<dbReference type="InterPro" id="IPR010566">
    <property type="entry name" value="Haemolys_ca-bd"/>
</dbReference>
<accession>A0A0S4LQU4</accession>
<dbReference type="InterPro" id="IPR001343">
    <property type="entry name" value="Hemolysn_Ca-bd"/>
</dbReference>
<dbReference type="Pfam" id="PF05345">
    <property type="entry name" value="He_PIG"/>
    <property type="match status" value="1"/>
</dbReference>
<evidence type="ECO:0000256" key="8">
    <source>
        <dbReference type="SAM" id="MobiDB-lite"/>
    </source>
</evidence>
<keyword evidence="5" id="KW-0677">Repeat</keyword>
<dbReference type="SMART" id="SM00736">
    <property type="entry name" value="CADG"/>
    <property type="match status" value="1"/>
</dbReference>
<evidence type="ECO:0000313" key="11">
    <source>
        <dbReference type="Proteomes" id="UP000199032"/>
    </source>
</evidence>
<dbReference type="InterPro" id="IPR003995">
    <property type="entry name" value="RTX_toxin_determinant-A"/>
</dbReference>
<dbReference type="InterPro" id="IPR011049">
    <property type="entry name" value="Serralysin-like_metalloprot_C"/>
</dbReference>
<feature type="region of interest" description="Disordered" evidence="8">
    <location>
        <begin position="1147"/>
        <end position="1167"/>
    </location>
</feature>
<dbReference type="InterPro" id="IPR018511">
    <property type="entry name" value="Hemolysin-typ_Ca-bd_CS"/>
</dbReference>
<proteinExistence type="predicted"/>
<evidence type="ECO:0000259" key="9">
    <source>
        <dbReference type="SMART" id="SM00736"/>
    </source>
</evidence>
<dbReference type="InterPro" id="IPR006644">
    <property type="entry name" value="Cadg"/>
</dbReference>
<dbReference type="PROSITE" id="PS00330">
    <property type="entry name" value="HEMOLYSIN_CALCIUM"/>
    <property type="match status" value="14"/>
</dbReference>
<organism evidence="10 11">
    <name type="scientific">Candidatus Nitrospira nitrosa</name>
    <dbReference type="NCBI Taxonomy" id="1742972"/>
    <lineage>
        <taxon>Bacteria</taxon>
        <taxon>Pseudomonadati</taxon>
        <taxon>Nitrospirota</taxon>
        <taxon>Nitrospiria</taxon>
        <taxon>Nitrospirales</taxon>
        <taxon>Nitrospiraceae</taxon>
        <taxon>Nitrospira</taxon>
    </lineage>
</organism>
<evidence type="ECO:0000256" key="2">
    <source>
        <dbReference type="ARBA" id="ARBA00004613"/>
    </source>
</evidence>
<evidence type="ECO:0000256" key="4">
    <source>
        <dbReference type="ARBA" id="ARBA00022656"/>
    </source>
</evidence>
<dbReference type="Pfam" id="PF00353">
    <property type="entry name" value="HemolysinCabind"/>
    <property type="match status" value="36"/>
</dbReference>
<name>A0A0S4LQU4_9BACT</name>
<evidence type="ECO:0000256" key="7">
    <source>
        <dbReference type="ARBA" id="ARBA00023136"/>
    </source>
</evidence>
<dbReference type="InterPro" id="IPR013783">
    <property type="entry name" value="Ig-like_fold"/>
</dbReference>
<dbReference type="InterPro" id="IPR015919">
    <property type="entry name" value="Cadherin-like_sf"/>
</dbReference>
<dbReference type="PANTHER" id="PTHR38340:SF1">
    <property type="entry name" value="S-LAYER PROTEIN"/>
    <property type="match status" value="1"/>
</dbReference>
<dbReference type="GO" id="GO:0016020">
    <property type="term" value="C:membrane"/>
    <property type="evidence" value="ECO:0007669"/>
    <property type="project" value="UniProtKB-SubCell"/>
</dbReference>
<sequence length="3806" mass="391870">MPDLTLMQLKQAYDAALEQLAAESFLFQGIDPEEYVLALGRGNNPGADPNADDLPGKLRMTLEQAQAFENRYLVIDAYQNDATGFSAVALRDTATPGRVVLAVRSTELLNDQDRDVGADFQVFTSGFAFDQILSAEDFLNRVRPQLQSGETIDLVGYSLSGNIVRTLAAMYPDVINQTPGSNVVFNATGLGEFRDPSGENRPRSVVLQEMMSLYRQVEADPNSAMEVPIQLSLLQLAAINALPIDRTDPNGNIYSAPRQDFAQAYIQNRYGTSYNDFGATVAEPSFAQYFGVALSGFDATAVANSGSHPVSVGLPIEGQPVVEIPGLAPRFDYLNTHSLALIADSLRLQVLFKEIDDSIAIDAIQAIFQASSASAANTLLGRAEKDSLENALDAIRRVLLPVDQNFQPTPSSDVAGSFGNMANRTVFHNNITAIENVLPPQPSLYRIEALVNQPLEEVKGNALLDDEAGKGLAYRYALTALNPFVIIGPTYSQHNTNGELALFNSVSGLGAITTDYIQDRSLFLAAKVALNQANIDGPLNPFARTHYHDNTTGYDIPSGLSIPPAVQREYIFGSDNAETIAGGPLFTNDHLYGADGVDTLLGHGGNDYLQGDAGNDTLDGGSGADRMHGGHGNDTYIVDNLGDQVVEVGDNGRDRVESSVTFSLVGTTVEELILTGSGDLNGTGNDLDNLLTGNSGMNRLEGRDGTDHLIGNDGDDVLTGGTGDGDLLEGGSGFDTYFYNAGDGLDRIEDSDAQGQIIFNGHRLLGGIHHSNDSLNTYTSLDGLTTYALSGTDLLVNGVLTVNENFQSGQFGIELRDVPDPNWENDYLVLIDFEANGLVNDIVNYSDADSFGFGERGNDQLFGNGGNDTLSGFSGNDRLYGGTGDDALDGDWRFILFDPSDPPVDLGTDLYYGDDWVEGGDGNDTIYGSWGDDVLYGGADNDLLYGDHFLKDRFTFTADDFLDGGEGDDELHGMAGDDVLVGGDGNDTLLGQEDDDWMDGGGGADVLWAGSGMDSLSGGSGVDILLGDLGNDRLDGGNEADSLYGGDGADELFGGAGNDLLFGDGLNTPEAAGVAGGNDFLDGGDGDDEVQGMIGDDSLFGGAGNDVLLGQEGDDTVFGDAGNDQVVGGAGADLLYGDADDDVLNGGTGNDSLFGGDDNDGIAGEEGNDALYGDAGNDTLQGDQGNDALVGGAGNDIYNFSLGDGQDTITDAAVGAEGNVINFVAGITPDALTFVHDPAQQMLTIQVGGGADSIRLLGFDPNTFQYVVETLRFADGSFVALADQLPLPGGVVEGTDEANIIRTGSGDDTVFAGAGNDVVYAGAGNDLLVGGDGADTLQGGAGQDQYLFDIGDGADTIVDTAGEGNRLVFGAGLMSSVLTLERGTSNTLEIRGPLSGDRLQIGALVPGASPISTFEFADGTVLTFEQFIARGIDLRGTPDADVITGTSFVDRIAGEAGNDILQGEAGNDVLDGGAGDDQLYGGEGADQLFGGAGDDVVVTDADDTVRDGGAGIDTISFQGVFGITFDLGTSNFENAMGTDGDDTLTAASAVGSVQLVGNGGNDILTGGFGDDVLVGGEVFVGEGAADTLTGGAGNDRLEGGTGDDAYRFNLGDGQDRIVDSAVREDPFGGGEGGGGGTILEHNRLVFGEGINSQALQLSFGPGAIPLIDGIAAGSLRLSVGAGDSLVLSDFDAADLFSRYTIESFEFADTTSLTYAQLVEERGFDVIGTDESDIVTGTAVADRINGFDGQDVLRSGLGADQLDGGAGDDQLFGGSGNDTYVFGVGTGRDVAFDPTGFDTIRMGEGIAPTDVRGAREGNDLVLSLSSTNDSLTLQNFYLHSIFQVEQVTFADGTIWDHARLLASTRRQIDGSAGDDVLTGGATDDTIVGSAGHDALIGQAGDDVLDGGTGADVMTGGDGADTYVVDDAGDIVIELVGEGIDTVYGGITYALTANVENLILTGPAAIEGTGNELDNMLTGNAGVNVLTGGAGNDTYVIGAGDLVVEEAGEGVDTVVTDQSYVLDANVENLTLTGTFARNGTGNELDNVLTGNAGVNVLIGGAGDDTYVIEAGDLVVEAAGEGTDTVVTAQDYVLGDAIENLRLTGNRSVNGVGNELDNRLVGNAAANILQGGLGNDTYVVGSDDLVVEAADAGDDTIEAAESYALGAHIENLTLLDPFPTLRVGLTPGTGESAPAGPESHYSGIGNELNNVLTGNRGDNVLEGFGGNDVLNGRGGNDTLKGGEGTDTYLFGVGDGQDRIEDRSVSGETDSVQLVPGLAPNQIGVVQSGSDLVLRMPGSMDSLTFADFFGPPSAAQKNVRFQDGTVWDEAILRALGADPGQGLTIVDTDSGDNVLLGSSGHDVLTGGSGNDTLTGGGGNDILKDLAGNNVYDGGSGDDSLIGGAGNDGFMFGRGYGRDMVLVDQLFNDAFTTDTDHVQMVGLNPSDVIIQRQSSASGQLSFVITVLDTADQLTVRFRNGIYGFAPAPVTLNFADGTSQELGLFTDFPAAPSRTVFSSVDYALGGDEDNLVLVDSHSPVVPDSRVGIGNGLDNVMLGNTADNVIEGGAGHDVLHGGFARSVEGVFFVDTGSDILIGGEGNDTLIPFGDSAFAFDVGVGTDPNPFNTPDDVLIGGPGNDTYYIRHAGQTLVELPEEGVDAVHSTVSYSLPDNVENLVLTSTWSEDVGFISLTGTGNELDNVLVGGAGADLLSGGAGHDTLYGGRDATFDDGTPIGLPSSDTLVGGAGNDAYLFNLGDGIDTVEDVAAVGEGNRIQFGTGITPNDLTFTRDDAAGMLTIEVGASGTDQLVLTNFDPTGVNGSLVIENVAFTDGSTVSLSSLLGGPINHAPSVVTSLEDQWITQGSLFSFVVPTNTFVDQDALYGDSVTYGATQADGTTLPTWLTFDPSTRTFSGTPQGPDIGTVDVQVTATDIGALSAGDVFTLTILPITGTEGNDTLIGTGGDDVIQGLAGDDVLQGLAGNDLLDGGPGIDSMTGGLGHDTYVVDVAGEVVTEALNQGTDTVHSSVTYTLGANVENLVLTGTGAINGTGNSLNNRLTGNSANNQLNGGAGADTMTGGPGNDMYVVANIGDVVIELANEGIDLVQSAITYTLGADVEHLTLTGSIAIDGTGNILDNIIKGNSAANILSGSAGNDTYVVATGDTVVELANEGIDTVQTAVTWTLGADVENLTLTGTGAISGGGNSLDNILTGNRGANTLDGGGGADSLIGGLGNDTYVVDNAGDVVIENVNEGVDTVRSAMTYVLGTDVENLMLIGSTAVNGTGNSLNNMLTGNGVANTLTGLDGNDTLDGGGGTDILTGGLGHDTYVVDDAGDIVTENLNEGTDLVRSGVSYALAANVEHLTLTGISAIDGIGNTLNNKLTGNSAANQLAGGAGNDTYVVSTGDTVIEYAGEGMDTVRSNVSWMLDSNLEHLTLTGTAAINGEGNSLANTLRSNDAANVLIGRAGNDTYVVSTGDTVIEYAGEGMDTVRSNVSWMLDSNLEHLTLTGTAAINGEGNSLANTLRSNDAANVLIGRAGNDTYVVSTGDTVIEYAGEGMDTVRSNVSWMLDSNLEHLTLTGTAAINGEGNSLANTLRGNDAANVLIGGAGNDTYVVSTGDTVIEYAGEGTDTVRSNVSWMLDSNLEHLTLTGTAAIDATGNMLNNRLTGNNAENQLVGGVGNDTLRGGLGNDTYLITRGEGLDVIVENDSTAGNSDRLQYGAAINPLDLVISRQVDDLRLAVHGTADQVTIKDWYVGTDHQVETMQAGNGSLLLSTQVDQLIHAMAAFNQQTGLTWDQAIDQRPQDVHAILAANWQ</sequence>
<gene>
    <name evidence="10" type="ORF">COMA1_50084</name>
</gene>
<comment type="subcellular location">
    <subcellularLocation>
        <location evidence="1">Membrane</location>
    </subcellularLocation>
    <subcellularLocation>
        <location evidence="2">Secreted</location>
    </subcellularLocation>
</comment>
<evidence type="ECO:0000256" key="6">
    <source>
        <dbReference type="ARBA" id="ARBA00023026"/>
    </source>
</evidence>
<evidence type="ECO:0000256" key="1">
    <source>
        <dbReference type="ARBA" id="ARBA00004370"/>
    </source>
</evidence>
<dbReference type="Gene3D" id="2.150.10.10">
    <property type="entry name" value="Serralysin-like metalloprotease, C-terminal"/>
    <property type="match status" value="21"/>
</dbReference>
<keyword evidence="4" id="KW-0800">Toxin</keyword>
<protein>
    <recommendedName>
        <fullName evidence="9">Dystroglycan-type cadherin-like domain-containing protein</fullName>
    </recommendedName>
</protein>
<keyword evidence="6" id="KW-0843">Virulence</keyword>
<keyword evidence="11" id="KW-1185">Reference proteome</keyword>
<dbReference type="Pfam" id="PF06594">
    <property type="entry name" value="HCBP_related"/>
    <property type="match status" value="3"/>
</dbReference>
<dbReference type="SUPFAM" id="SSF49313">
    <property type="entry name" value="Cadherin-like"/>
    <property type="match status" value="1"/>
</dbReference>
<feature type="domain" description="Dystroglycan-type cadherin-like" evidence="9">
    <location>
        <begin position="2844"/>
        <end position="2946"/>
    </location>
</feature>
<dbReference type="PRINTS" id="PR00313">
    <property type="entry name" value="CABNDNGRPT"/>
</dbReference>
<dbReference type="Proteomes" id="UP000199032">
    <property type="component" value="Unassembled WGS sequence"/>
</dbReference>
<reference evidence="10 11" key="1">
    <citation type="submission" date="2015-10" db="EMBL/GenBank/DDBJ databases">
        <authorList>
            <person name="Gilbert D.G."/>
        </authorList>
    </citation>
    <scope>NUCLEOTIDE SEQUENCE [LARGE SCALE GENOMIC DNA]</scope>
    <source>
        <strain evidence="10">COMA1</strain>
    </source>
</reference>
<dbReference type="PRINTS" id="PR01488">
    <property type="entry name" value="RTXTOXINA"/>
</dbReference>
<dbReference type="EMBL" id="CZQA01000011">
    <property type="protein sequence ID" value="CUS38404.1"/>
    <property type="molecule type" value="Genomic_DNA"/>
</dbReference>
<evidence type="ECO:0000256" key="3">
    <source>
        <dbReference type="ARBA" id="ARBA00022525"/>
    </source>
</evidence>
<dbReference type="Gene3D" id="2.60.40.10">
    <property type="entry name" value="Immunoglobulins"/>
    <property type="match status" value="1"/>
</dbReference>
<dbReference type="RefSeq" id="WP_090750772.1">
    <property type="nucleotide sequence ID" value="NZ_CZQA01000011.1"/>
</dbReference>
<keyword evidence="3" id="KW-0964">Secreted</keyword>
<keyword evidence="7" id="KW-0472">Membrane</keyword>
<dbReference type="GO" id="GO:0005576">
    <property type="term" value="C:extracellular region"/>
    <property type="evidence" value="ECO:0007669"/>
    <property type="project" value="UniProtKB-SubCell"/>
</dbReference>
<dbReference type="GO" id="GO:0005509">
    <property type="term" value="F:calcium ion binding"/>
    <property type="evidence" value="ECO:0007669"/>
    <property type="project" value="InterPro"/>
</dbReference>
<dbReference type="PANTHER" id="PTHR38340">
    <property type="entry name" value="S-LAYER PROTEIN"/>
    <property type="match status" value="1"/>
</dbReference>
<evidence type="ECO:0000256" key="5">
    <source>
        <dbReference type="ARBA" id="ARBA00022737"/>
    </source>
</evidence>
<dbReference type="SUPFAM" id="SSF51120">
    <property type="entry name" value="beta-Roll"/>
    <property type="match status" value="20"/>
</dbReference>
<dbReference type="InterPro" id="IPR050557">
    <property type="entry name" value="RTX_toxin/Mannuronan_C5-epim"/>
</dbReference>
<dbReference type="STRING" id="1742972.COMA1_50084"/>